<dbReference type="GO" id="GO:0005739">
    <property type="term" value="C:mitochondrion"/>
    <property type="evidence" value="ECO:0007669"/>
    <property type="project" value="TreeGrafter"/>
</dbReference>
<reference evidence="1" key="1">
    <citation type="submission" date="2017-02" db="UniProtKB">
        <authorList>
            <consortium name="WormBaseParasite"/>
        </authorList>
    </citation>
    <scope>IDENTIFICATION</scope>
</reference>
<protein>
    <submittedName>
        <fullName evidence="1">Aldo_ket_red domain-containing protein</fullName>
    </submittedName>
</protein>
<dbReference type="InterPro" id="IPR036188">
    <property type="entry name" value="FAD/NAD-bd_sf"/>
</dbReference>
<dbReference type="PANTHER" id="PTHR43876">
    <property type="entry name" value="UBIQUINONE BIOSYNTHESIS MONOOXYGENASE COQ6, MITOCHONDRIAL"/>
    <property type="match status" value="1"/>
</dbReference>
<dbReference type="WBParaSite" id="ASIM_0000780701-mRNA-1">
    <property type="protein sequence ID" value="ASIM_0000780701-mRNA-1"/>
    <property type="gene ID" value="ASIM_0000780701"/>
</dbReference>
<name>A0A0M3JJI6_ANISI</name>
<dbReference type="AlphaFoldDB" id="A0A0M3JJI6"/>
<dbReference type="Gene3D" id="3.50.50.60">
    <property type="entry name" value="FAD/NAD(P)-binding domain"/>
    <property type="match status" value="1"/>
</dbReference>
<organism evidence="1">
    <name type="scientific">Anisakis simplex</name>
    <name type="common">Herring worm</name>
    <dbReference type="NCBI Taxonomy" id="6269"/>
    <lineage>
        <taxon>Eukaryota</taxon>
        <taxon>Metazoa</taxon>
        <taxon>Ecdysozoa</taxon>
        <taxon>Nematoda</taxon>
        <taxon>Chromadorea</taxon>
        <taxon>Rhabditida</taxon>
        <taxon>Spirurina</taxon>
        <taxon>Ascaridomorpha</taxon>
        <taxon>Ascaridoidea</taxon>
        <taxon>Anisakidae</taxon>
        <taxon>Anisakis</taxon>
        <taxon>Anisakis simplex complex</taxon>
    </lineage>
</organism>
<evidence type="ECO:0000313" key="1">
    <source>
        <dbReference type="WBParaSite" id="ASIM_0000780701-mRNA-1"/>
    </source>
</evidence>
<sequence>LAGQGVNLGYSDVKTLTKCLEKAVRDGADLGAVTYLREYDSNGQRHNMPVQIVCDWLNRLYRTDLTPVVLVRSLGLFGVNKITPLKVCSYSFMFFMNKCNIVRIFYYSTSAFSLQLYLKRAFSRYEICDRWQEL</sequence>
<accession>A0A0M3JJI6</accession>
<dbReference type="PANTHER" id="PTHR43876:SF7">
    <property type="entry name" value="UBIQUINONE BIOSYNTHESIS MONOOXYGENASE COQ6, MITOCHONDRIAL"/>
    <property type="match status" value="1"/>
</dbReference>
<dbReference type="InterPro" id="IPR051205">
    <property type="entry name" value="UbiH/COQ6_monooxygenase"/>
</dbReference>
<dbReference type="SUPFAM" id="SSF51905">
    <property type="entry name" value="FAD/NAD(P)-binding domain"/>
    <property type="match status" value="1"/>
</dbReference>
<proteinExistence type="predicted"/>